<proteinExistence type="predicted"/>
<evidence type="ECO:0000313" key="2">
    <source>
        <dbReference type="Proteomes" id="UP001159042"/>
    </source>
</evidence>
<dbReference type="AlphaFoldDB" id="A0AAV8W1T5"/>
<name>A0AAV8W1T5_9CUCU</name>
<protein>
    <recommendedName>
        <fullName evidence="3">Homing endonuclease LAGLIDADG domain-containing protein</fullName>
    </recommendedName>
</protein>
<sequence length="93" mass="10795">MDGDGQIFPSEKGTSIGRINTDRRTIHREHIADIILCRKEAETNLLFNPRIKQGCHVSNLFCQRLLSIIPTDPIKILDSYKHLSYRLNNYKEN</sequence>
<organism evidence="1 2">
    <name type="scientific">Exocentrus adspersus</name>
    <dbReference type="NCBI Taxonomy" id="1586481"/>
    <lineage>
        <taxon>Eukaryota</taxon>
        <taxon>Metazoa</taxon>
        <taxon>Ecdysozoa</taxon>
        <taxon>Arthropoda</taxon>
        <taxon>Hexapoda</taxon>
        <taxon>Insecta</taxon>
        <taxon>Pterygota</taxon>
        <taxon>Neoptera</taxon>
        <taxon>Endopterygota</taxon>
        <taxon>Coleoptera</taxon>
        <taxon>Polyphaga</taxon>
        <taxon>Cucujiformia</taxon>
        <taxon>Chrysomeloidea</taxon>
        <taxon>Cerambycidae</taxon>
        <taxon>Lamiinae</taxon>
        <taxon>Acanthocinini</taxon>
        <taxon>Exocentrus</taxon>
    </lineage>
</organism>
<dbReference type="EMBL" id="JANEYG010000013">
    <property type="protein sequence ID" value="KAJ8920581.1"/>
    <property type="molecule type" value="Genomic_DNA"/>
</dbReference>
<evidence type="ECO:0000313" key="1">
    <source>
        <dbReference type="EMBL" id="KAJ8920581.1"/>
    </source>
</evidence>
<evidence type="ECO:0008006" key="3">
    <source>
        <dbReference type="Google" id="ProtNLM"/>
    </source>
</evidence>
<keyword evidence="2" id="KW-1185">Reference proteome</keyword>
<gene>
    <name evidence="1" type="ORF">NQ315_004720</name>
</gene>
<comment type="caution">
    <text evidence="1">The sequence shown here is derived from an EMBL/GenBank/DDBJ whole genome shotgun (WGS) entry which is preliminary data.</text>
</comment>
<reference evidence="1 2" key="1">
    <citation type="journal article" date="2023" name="Insect Mol. Biol.">
        <title>Genome sequencing provides insights into the evolution of gene families encoding plant cell wall-degrading enzymes in longhorned beetles.</title>
        <authorList>
            <person name="Shin N.R."/>
            <person name="Okamura Y."/>
            <person name="Kirsch R."/>
            <person name="Pauchet Y."/>
        </authorList>
    </citation>
    <scope>NUCLEOTIDE SEQUENCE [LARGE SCALE GENOMIC DNA]</scope>
    <source>
        <strain evidence="1">EAD_L_NR</strain>
    </source>
</reference>
<accession>A0AAV8W1T5</accession>
<dbReference type="Proteomes" id="UP001159042">
    <property type="component" value="Unassembled WGS sequence"/>
</dbReference>